<dbReference type="AlphaFoldDB" id="A0A835P763"/>
<name>A0A835P763_VANPL</name>
<dbReference type="EMBL" id="JADCNM010000498">
    <property type="protein sequence ID" value="KAG0447105.1"/>
    <property type="molecule type" value="Genomic_DNA"/>
</dbReference>
<dbReference type="Proteomes" id="UP000639772">
    <property type="component" value="Unassembled WGS sequence"/>
</dbReference>
<protein>
    <submittedName>
        <fullName evidence="1">Uncharacterized protein</fullName>
    </submittedName>
</protein>
<evidence type="ECO:0000313" key="1">
    <source>
        <dbReference type="EMBL" id="KAG0447105.1"/>
    </source>
</evidence>
<organism evidence="1 2">
    <name type="scientific">Vanilla planifolia</name>
    <name type="common">Vanilla</name>
    <dbReference type="NCBI Taxonomy" id="51239"/>
    <lineage>
        <taxon>Eukaryota</taxon>
        <taxon>Viridiplantae</taxon>
        <taxon>Streptophyta</taxon>
        <taxon>Embryophyta</taxon>
        <taxon>Tracheophyta</taxon>
        <taxon>Spermatophyta</taxon>
        <taxon>Magnoliopsida</taxon>
        <taxon>Liliopsida</taxon>
        <taxon>Asparagales</taxon>
        <taxon>Orchidaceae</taxon>
        <taxon>Vanilloideae</taxon>
        <taxon>Vanilleae</taxon>
        <taxon>Vanilla</taxon>
    </lineage>
</organism>
<proteinExistence type="predicted"/>
<gene>
    <name evidence="1" type="ORF">HPP92_028495</name>
</gene>
<accession>A0A835P763</accession>
<sequence length="100" mass="11374">MGICKVDYGLEGHSRGVSWSSRGLGLEYKECVTKLSTIVEKEVILERYLRFKVNEDFKRKLEEDVCGCEREASAFWDLQPTAAQEHATRMIIPACNSMAN</sequence>
<feature type="non-terminal residue" evidence="1">
    <location>
        <position position="100"/>
    </location>
</feature>
<evidence type="ECO:0000313" key="2">
    <source>
        <dbReference type="Proteomes" id="UP000639772"/>
    </source>
</evidence>
<reference evidence="1 2" key="1">
    <citation type="journal article" date="2020" name="Nat. Food">
        <title>A phased Vanilla planifolia genome enables genetic improvement of flavour and production.</title>
        <authorList>
            <person name="Hasing T."/>
            <person name="Tang H."/>
            <person name="Brym M."/>
            <person name="Khazi F."/>
            <person name="Huang T."/>
            <person name="Chambers A.H."/>
        </authorList>
    </citation>
    <scope>NUCLEOTIDE SEQUENCE [LARGE SCALE GENOMIC DNA]</scope>
    <source>
        <tissue evidence="1">Leaf</tissue>
    </source>
</reference>
<comment type="caution">
    <text evidence="1">The sequence shown here is derived from an EMBL/GenBank/DDBJ whole genome shotgun (WGS) entry which is preliminary data.</text>
</comment>